<accession>A0ABC8S9K3</accession>
<evidence type="ECO:0000313" key="2">
    <source>
        <dbReference type="Proteomes" id="UP001642360"/>
    </source>
</evidence>
<reference evidence="1 2" key="1">
    <citation type="submission" date="2024-02" db="EMBL/GenBank/DDBJ databases">
        <authorList>
            <person name="Vignale AGUSTIN F."/>
            <person name="Sosa J E."/>
            <person name="Modenutti C."/>
        </authorList>
    </citation>
    <scope>NUCLEOTIDE SEQUENCE [LARGE SCALE GENOMIC DNA]</scope>
</reference>
<sequence length="161" mass="17676">MMSDTGTLRTDFLETAGPADLRLSPPSRHRSSMTGRVLASAGKVFSLHWTALMRPALHWTARMFLQNCTKLETGVQLEGHLLGCSCAEYEYFVQTEQELLRIVSQTKAHELNCEQRSSCGVRGCLLDCAGAGSVQLYGSEGAIGSEDYRSCYSHCTGIFCL</sequence>
<evidence type="ECO:0000313" key="1">
    <source>
        <dbReference type="EMBL" id="CAK9153903.1"/>
    </source>
</evidence>
<protein>
    <submittedName>
        <fullName evidence="1">Uncharacterized protein</fullName>
    </submittedName>
</protein>
<dbReference type="AlphaFoldDB" id="A0ABC8S9K3"/>
<keyword evidence="2" id="KW-1185">Reference proteome</keyword>
<gene>
    <name evidence="1" type="ORF">ILEXP_LOCUS22208</name>
</gene>
<dbReference type="Proteomes" id="UP001642360">
    <property type="component" value="Unassembled WGS sequence"/>
</dbReference>
<organism evidence="1 2">
    <name type="scientific">Ilex paraguariensis</name>
    <name type="common">yerba mate</name>
    <dbReference type="NCBI Taxonomy" id="185542"/>
    <lineage>
        <taxon>Eukaryota</taxon>
        <taxon>Viridiplantae</taxon>
        <taxon>Streptophyta</taxon>
        <taxon>Embryophyta</taxon>
        <taxon>Tracheophyta</taxon>
        <taxon>Spermatophyta</taxon>
        <taxon>Magnoliopsida</taxon>
        <taxon>eudicotyledons</taxon>
        <taxon>Gunneridae</taxon>
        <taxon>Pentapetalae</taxon>
        <taxon>asterids</taxon>
        <taxon>campanulids</taxon>
        <taxon>Aquifoliales</taxon>
        <taxon>Aquifoliaceae</taxon>
        <taxon>Ilex</taxon>
    </lineage>
</organism>
<dbReference type="EMBL" id="CAUOFW020002469">
    <property type="protein sequence ID" value="CAK9153903.1"/>
    <property type="molecule type" value="Genomic_DNA"/>
</dbReference>
<name>A0ABC8S9K3_9AQUA</name>
<comment type="caution">
    <text evidence="1">The sequence shown here is derived from an EMBL/GenBank/DDBJ whole genome shotgun (WGS) entry which is preliminary data.</text>
</comment>
<proteinExistence type="predicted"/>